<evidence type="ECO:0000313" key="1">
    <source>
        <dbReference type="EMBL" id="GAA0446878.1"/>
    </source>
</evidence>
<dbReference type="NCBIfam" id="TIGR02677">
    <property type="entry name" value="TIGR02677 family protein"/>
    <property type="match status" value="1"/>
</dbReference>
<keyword evidence="2" id="KW-1185">Reference proteome</keyword>
<dbReference type="RefSeq" id="WP_343753913.1">
    <property type="nucleotide sequence ID" value="NZ_BAAADM010000055.1"/>
</dbReference>
<dbReference type="Pfam" id="PF09660">
    <property type="entry name" value="DUF2397"/>
    <property type="match status" value="1"/>
</dbReference>
<reference evidence="1 2" key="1">
    <citation type="journal article" date="2019" name="Int. J. Syst. Evol. Microbiol.">
        <title>The Global Catalogue of Microorganisms (GCM) 10K type strain sequencing project: providing services to taxonomists for standard genome sequencing and annotation.</title>
        <authorList>
            <consortium name="The Broad Institute Genomics Platform"/>
            <consortium name="The Broad Institute Genome Sequencing Center for Infectious Disease"/>
            <person name="Wu L."/>
            <person name="Ma J."/>
        </authorList>
    </citation>
    <scope>NUCLEOTIDE SEQUENCE [LARGE SCALE GENOMIC DNA]</scope>
    <source>
        <strain evidence="1 2">JCM 12149</strain>
    </source>
</reference>
<dbReference type="InterPro" id="IPR013493">
    <property type="entry name" value="CHP02677"/>
</dbReference>
<organism evidence="1 2">
    <name type="scientific">Lentibacillus halophilus</name>
    <dbReference type="NCBI Taxonomy" id="295065"/>
    <lineage>
        <taxon>Bacteria</taxon>
        <taxon>Bacillati</taxon>
        <taxon>Bacillota</taxon>
        <taxon>Bacilli</taxon>
        <taxon>Bacillales</taxon>
        <taxon>Bacillaceae</taxon>
        <taxon>Lentibacillus</taxon>
    </lineage>
</organism>
<gene>
    <name evidence="1" type="ORF">GCM10008983_26010</name>
</gene>
<sequence length="493" mass="58508">MQQPFKKVQEAAYLTAEKAWSYRAILRYFYVQHERMREFLFPEEIFEYLRDLEGFQDYTEEQLQQDLDQLVKWNNLVARQEMNRASTIEEFKKKRYRYQSTPYTIEFERMLQEMERGGNVFGGSLERKEFERLYQELLKVEAIIRHGDLPPADECSQLWNDIFAYFRSINQNTSDYIAHINSEEAEERMQTEAFLAYKDTFTTYLRDFIIGLQQTALKIQELLEAISLDALEPLINQVIAHQQQVPRFEDVGLNANDLFTDQTEKWRSLCDWFLGTIHGESNLDMLQTRTNEQIRRITRIVQRLGERHHSFRSRKKDYLHLAGWFASLEDINDAHQLSSVIFGVFHTKHLFSNHVPTDDIYTDIWEEAPVEHEVKPRIRTYREKSKPGAIISQQQRKEQARRAYLQNKQLEQETLESYMTGSEIRLAELPVVEPHVRKMLLSWIGKAMARDDQSFKTEFGRRINVTIAQDERVTLNAEDGAIEMPNVTFRFLD</sequence>
<proteinExistence type="predicted"/>
<comment type="caution">
    <text evidence="1">The sequence shown here is derived from an EMBL/GenBank/DDBJ whole genome shotgun (WGS) entry which is preliminary data.</text>
</comment>
<dbReference type="EMBL" id="BAAADM010000055">
    <property type="protein sequence ID" value="GAA0446878.1"/>
    <property type="molecule type" value="Genomic_DNA"/>
</dbReference>
<accession>A0ABN0ZH80</accession>
<evidence type="ECO:0000313" key="2">
    <source>
        <dbReference type="Proteomes" id="UP001501459"/>
    </source>
</evidence>
<name>A0ABN0ZH80_9BACI</name>
<protein>
    <submittedName>
        <fullName evidence="1">TIGR02677 family protein</fullName>
    </submittedName>
</protein>
<dbReference type="Proteomes" id="UP001501459">
    <property type="component" value="Unassembled WGS sequence"/>
</dbReference>